<organism evidence="3 4">
    <name type="scientific">Actinomadura harenae</name>
    <dbReference type="NCBI Taxonomy" id="2483351"/>
    <lineage>
        <taxon>Bacteria</taxon>
        <taxon>Bacillati</taxon>
        <taxon>Actinomycetota</taxon>
        <taxon>Actinomycetes</taxon>
        <taxon>Streptosporangiales</taxon>
        <taxon>Thermomonosporaceae</taxon>
        <taxon>Actinomadura</taxon>
    </lineage>
</organism>
<dbReference type="EMBL" id="RFFG01000025">
    <property type="protein sequence ID" value="RMI43489.1"/>
    <property type="molecule type" value="Genomic_DNA"/>
</dbReference>
<dbReference type="Proteomes" id="UP000282674">
    <property type="component" value="Unassembled WGS sequence"/>
</dbReference>
<dbReference type="AlphaFoldDB" id="A0A3M2M1D4"/>
<evidence type="ECO:0000313" key="4">
    <source>
        <dbReference type="Proteomes" id="UP000282674"/>
    </source>
</evidence>
<proteinExistence type="predicted"/>
<reference evidence="3 4" key="1">
    <citation type="submission" date="2018-10" db="EMBL/GenBank/DDBJ databases">
        <title>Isolation from soil.</title>
        <authorList>
            <person name="Hu J."/>
        </authorList>
    </citation>
    <scope>NUCLEOTIDE SEQUENCE [LARGE SCALE GENOMIC DNA]</scope>
    <source>
        <strain evidence="3 4">NEAU-Ht49</strain>
    </source>
</reference>
<evidence type="ECO:0000313" key="3">
    <source>
        <dbReference type="EMBL" id="RMI43489.1"/>
    </source>
</evidence>
<keyword evidence="2" id="KW-0472">Membrane</keyword>
<keyword evidence="2" id="KW-1133">Transmembrane helix</keyword>
<evidence type="ECO:0000256" key="2">
    <source>
        <dbReference type="SAM" id="Phobius"/>
    </source>
</evidence>
<accession>A0A3M2M1D4</accession>
<dbReference type="OrthoDB" id="3474212at2"/>
<evidence type="ECO:0000256" key="1">
    <source>
        <dbReference type="SAM" id="MobiDB-lite"/>
    </source>
</evidence>
<keyword evidence="2" id="KW-0812">Transmembrane</keyword>
<name>A0A3M2M1D4_9ACTN</name>
<keyword evidence="4" id="KW-1185">Reference proteome</keyword>
<feature type="transmembrane region" description="Helical" evidence="2">
    <location>
        <begin position="55"/>
        <end position="82"/>
    </location>
</feature>
<sequence length="255" mass="27155">MRPDGDPEHDDHGLPHVDVVVPDDARELDRDVIAYHREQRQLRRRARYRRLAGPFARFGVAIPIITGALLIALVSGLLMTALGTRPEPRPTHVALAPHPSAPEGQKGGYLPTGDVTQPPAKDRTSLRDLRPGVIAIVSPKCSCSAVVADLAKRTQDLRFKMWLVADRRGSTASGNETIKSLRALAGTAHDGDPIVLDDLTGVLAKDYANQNGHPAIGLTAVFVGNDGVVSDVRPSAQAGPELTDLIKAAAPDGGH</sequence>
<protein>
    <submittedName>
        <fullName evidence="3">Uncharacterized protein</fullName>
    </submittedName>
</protein>
<comment type="caution">
    <text evidence="3">The sequence shown here is derived from an EMBL/GenBank/DDBJ whole genome shotgun (WGS) entry which is preliminary data.</text>
</comment>
<gene>
    <name evidence="3" type="ORF">EBO15_16205</name>
</gene>
<dbReference type="RefSeq" id="WP_122195227.1">
    <property type="nucleotide sequence ID" value="NZ_JBHSKC010000014.1"/>
</dbReference>
<feature type="region of interest" description="Disordered" evidence="1">
    <location>
        <begin position="98"/>
        <end position="124"/>
    </location>
</feature>